<evidence type="ECO:0000313" key="5">
    <source>
        <dbReference type="RefSeq" id="XP_013397073.1"/>
    </source>
</evidence>
<reference evidence="5" key="1">
    <citation type="submission" date="2025-08" db="UniProtKB">
        <authorList>
            <consortium name="RefSeq"/>
        </authorList>
    </citation>
    <scope>IDENTIFICATION</scope>
    <source>
        <tissue evidence="5">Gonads</tissue>
    </source>
</reference>
<dbReference type="GO" id="GO:0015031">
    <property type="term" value="P:protein transport"/>
    <property type="evidence" value="ECO:0007669"/>
    <property type="project" value="TreeGrafter"/>
</dbReference>
<feature type="domain" description="Arrestin C-terminal-like" evidence="3">
    <location>
        <begin position="174"/>
        <end position="312"/>
    </location>
</feature>
<sequence length="438" mass="48261">MVKVQLFQINFSNPSKVFLAGQVVSGQVVLQLREPTKLNAIKLHLQGKGKVHWRVTKGSGNNRRTVHYRAEEVYFDQIVLLYGNNQAQAVTHPGGRHEYPFHFQMRANLPSSFEGEHGYVRYFCKAFMDRPWKYNHESKHAFTVINTLDLNNEPALMNPIQGSQSSEVSCLCCASGNVSASMKVERQGYAPGEEIRIWGEVRNNSNSSVQRVEATLTQHVTFYGKSDSMFSSGRFKEKEVKQVVASHTKGLIPEQNVQVWDGVCMRIPSVPPSRLQGCNIINITYRICVRVDVPYGTDIKIGSEIVVGTVPFRAPPPPASSLPPSYTLALNAPQPVPSAPPITTQPGAIASAPPFSGYDEAPPPSYEECVFGRVHIKDDQDTDHTTGQFEFAPVYPTFRSVYNNGASTSAQPYEPPPAPPSAPPEAPSAPPPPDDNCI</sequence>
<dbReference type="FunCoup" id="A0A1S3IG06">
    <property type="interactions" value="747"/>
</dbReference>
<accession>A0A1S3IG06</accession>
<keyword evidence="4" id="KW-1185">Reference proteome</keyword>
<dbReference type="Proteomes" id="UP000085678">
    <property type="component" value="Unplaced"/>
</dbReference>
<feature type="compositionally biased region" description="Polar residues" evidence="2">
    <location>
        <begin position="400"/>
        <end position="411"/>
    </location>
</feature>
<dbReference type="GO" id="GO:0005737">
    <property type="term" value="C:cytoplasm"/>
    <property type="evidence" value="ECO:0007669"/>
    <property type="project" value="TreeGrafter"/>
</dbReference>
<evidence type="ECO:0000313" key="4">
    <source>
        <dbReference type="Proteomes" id="UP000085678"/>
    </source>
</evidence>
<dbReference type="AlphaFoldDB" id="A0A1S3IG06"/>
<dbReference type="SMART" id="SM01017">
    <property type="entry name" value="Arrestin_C"/>
    <property type="match status" value="1"/>
</dbReference>
<evidence type="ECO:0000256" key="1">
    <source>
        <dbReference type="ARBA" id="ARBA00005298"/>
    </source>
</evidence>
<dbReference type="OMA" id="TMVVIYY"/>
<dbReference type="KEGG" id="lak:106163908"/>
<dbReference type="OrthoDB" id="2333384at2759"/>
<gene>
    <name evidence="5" type="primary">LOC106163908</name>
</gene>
<dbReference type="Pfam" id="PF00339">
    <property type="entry name" value="Arrestin_N"/>
    <property type="match status" value="1"/>
</dbReference>
<proteinExistence type="inferred from homology"/>
<feature type="region of interest" description="Disordered" evidence="2">
    <location>
        <begin position="400"/>
        <end position="438"/>
    </location>
</feature>
<protein>
    <submittedName>
        <fullName evidence="5">Arrestin domain-containing protein 3-like</fullName>
    </submittedName>
</protein>
<dbReference type="Gene3D" id="2.60.40.640">
    <property type="match status" value="2"/>
</dbReference>
<evidence type="ECO:0000256" key="2">
    <source>
        <dbReference type="SAM" id="MobiDB-lite"/>
    </source>
</evidence>
<dbReference type="InterPro" id="IPR050357">
    <property type="entry name" value="Arrestin_domain-protein"/>
</dbReference>
<dbReference type="InterPro" id="IPR011021">
    <property type="entry name" value="Arrestin-like_N"/>
</dbReference>
<dbReference type="PANTHER" id="PTHR11188:SF17">
    <property type="entry name" value="FI21816P1"/>
    <property type="match status" value="1"/>
</dbReference>
<comment type="similarity">
    <text evidence="1">Belongs to the arrestin family.</text>
</comment>
<dbReference type="Pfam" id="PF02752">
    <property type="entry name" value="Arrestin_C"/>
    <property type="match status" value="1"/>
</dbReference>
<dbReference type="STRING" id="7574.A0A1S3IG06"/>
<organism evidence="4 5">
    <name type="scientific">Lingula anatina</name>
    <name type="common">Brachiopod</name>
    <name type="synonym">Lingula unguis</name>
    <dbReference type="NCBI Taxonomy" id="7574"/>
    <lineage>
        <taxon>Eukaryota</taxon>
        <taxon>Metazoa</taxon>
        <taxon>Spiralia</taxon>
        <taxon>Lophotrochozoa</taxon>
        <taxon>Brachiopoda</taxon>
        <taxon>Linguliformea</taxon>
        <taxon>Lingulata</taxon>
        <taxon>Lingulida</taxon>
        <taxon>Linguloidea</taxon>
        <taxon>Lingulidae</taxon>
        <taxon>Lingula</taxon>
    </lineage>
</organism>
<dbReference type="InterPro" id="IPR014756">
    <property type="entry name" value="Ig_E-set"/>
</dbReference>
<feature type="compositionally biased region" description="Pro residues" evidence="2">
    <location>
        <begin position="413"/>
        <end position="438"/>
    </location>
</feature>
<dbReference type="GeneID" id="106163908"/>
<dbReference type="PANTHER" id="PTHR11188">
    <property type="entry name" value="ARRESTIN DOMAIN CONTAINING PROTEIN"/>
    <property type="match status" value="1"/>
</dbReference>
<dbReference type="RefSeq" id="XP_013397073.1">
    <property type="nucleotide sequence ID" value="XM_013541619.1"/>
</dbReference>
<name>A0A1S3IG06_LINAN</name>
<evidence type="ECO:0000259" key="3">
    <source>
        <dbReference type="SMART" id="SM01017"/>
    </source>
</evidence>
<dbReference type="SUPFAM" id="SSF81296">
    <property type="entry name" value="E set domains"/>
    <property type="match status" value="2"/>
</dbReference>
<dbReference type="InterPro" id="IPR011022">
    <property type="entry name" value="Arrestin_C-like"/>
</dbReference>
<dbReference type="InterPro" id="IPR014752">
    <property type="entry name" value="Arrestin-like_C"/>
</dbReference>
<dbReference type="InParanoid" id="A0A1S3IG06"/>